<dbReference type="PROSITE" id="PS00175">
    <property type="entry name" value="PG_MUTASE"/>
    <property type="match status" value="1"/>
</dbReference>
<dbReference type="AlphaFoldDB" id="A0A7X6MWQ9"/>
<protein>
    <submittedName>
        <fullName evidence="2">Histidine phosphatase family protein</fullName>
    </submittedName>
</protein>
<dbReference type="GO" id="GO:0005737">
    <property type="term" value="C:cytoplasm"/>
    <property type="evidence" value="ECO:0007669"/>
    <property type="project" value="TreeGrafter"/>
</dbReference>
<accession>A0A7X6MWQ9</accession>
<feature type="binding site" evidence="1">
    <location>
        <begin position="10"/>
        <end position="17"/>
    </location>
    <ligand>
        <name>substrate</name>
    </ligand>
</feature>
<dbReference type="SMART" id="SM00855">
    <property type="entry name" value="PGAM"/>
    <property type="match status" value="1"/>
</dbReference>
<comment type="caution">
    <text evidence="2">The sequence shown here is derived from an EMBL/GenBank/DDBJ whole genome shotgun (WGS) entry which is preliminary data.</text>
</comment>
<reference evidence="2 3" key="1">
    <citation type="submission" date="2020-04" db="EMBL/GenBank/DDBJ databases">
        <title>MicrobeNet Type strains.</title>
        <authorList>
            <person name="Nicholson A.C."/>
        </authorList>
    </citation>
    <scope>NUCLEOTIDE SEQUENCE [LARGE SCALE GENOMIC DNA]</scope>
    <source>
        <strain evidence="2 3">CCUG 69612</strain>
    </source>
</reference>
<gene>
    <name evidence="2" type="ORF">HF992_02860</name>
</gene>
<dbReference type="RefSeq" id="WP_168548549.1">
    <property type="nucleotide sequence ID" value="NZ_JAAXPR010000003.1"/>
</dbReference>
<dbReference type="CDD" id="cd07067">
    <property type="entry name" value="HP_PGM_like"/>
    <property type="match status" value="1"/>
</dbReference>
<dbReference type="SUPFAM" id="SSF53254">
    <property type="entry name" value="Phosphoglycerate mutase-like"/>
    <property type="match status" value="1"/>
</dbReference>
<organism evidence="2 3">
    <name type="scientific">Streptococcus ovuberis</name>
    <dbReference type="NCBI Taxonomy" id="1936207"/>
    <lineage>
        <taxon>Bacteria</taxon>
        <taxon>Bacillati</taxon>
        <taxon>Bacillota</taxon>
        <taxon>Bacilli</taxon>
        <taxon>Lactobacillales</taxon>
        <taxon>Streptococcaceae</taxon>
        <taxon>Streptococcus</taxon>
    </lineage>
</organism>
<dbReference type="PANTHER" id="PTHR48100">
    <property type="entry name" value="BROAD-SPECIFICITY PHOSPHATASE YOR283W-RELATED"/>
    <property type="match status" value="1"/>
</dbReference>
<dbReference type="Proteomes" id="UP000522720">
    <property type="component" value="Unassembled WGS sequence"/>
</dbReference>
<feature type="binding site" evidence="1">
    <location>
        <position position="62"/>
    </location>
    <ligand>
        <name>substrate</name>
    </ligand>
</feature>
<evidence type="ECO:0000256" key="1">
    <source>
        <dbReference type="PIRSR" id="PIRSR613078-2"/>
    </source>
</evidence>
<dbReference type="PANTHER" id="PTHR48100:SF5">
    <property type="entry name" value="HISTIDINE PHOSPHATASE FAMILY PROTEIN"/>
    <property type="match status" value="1"/>
</dbReference>
<evidence type="ECO:0000313" key="3">
    <source>
        <dbReference type="Proteomes" id="UP000522720"/>
    </source>
</evidence>
<dbReference type="Pfam" id="PF00300">
    <property type="entry name" value="His_Phos_1"/>
    <property type="match status" value="1"/>
</dbReference>
<sequence>MVTTKLYLMRHGQTRFNAQSRIQGASDSPLTALGIEQAQAARAYFEAKGISFDRVYCSTQERACDTAELVSGRTDYIRLKGLKEIDFGAFEGQQEFLNPPLDPKVGYGDYFVTYGGEASSAVQKRMKETVTAILEENLGQTLLAVSHGGAIALFYRGVLERFPRVRMRNCAILEFTYEDGVYDLLSIYDPVNDLLLYDQKEGTHPEAHLRT</sequence>
<dbReference type="GO" id="GO:0016791">
    <property type="term" value="F:phosphatase activity"/>
    <property type="evidence" value="ECO:0007669"/>
    <property type="project" value="TreeGrafter"/>
</dbReference>
<name>A0A7X6MWQ9_9STRE</name>
<keyword evidence="3" id="KW-1185">Reference proteome</keyword>
<dbReference type="InterPro" id="IPR029033">
    <property type="entry name" value="His_PPase_superfam"/>
</dbReference>
<dbReference type="InterPro" id="IPR013078">
    <property type="entry name" value="His_Pase_superF_clade-1"/>
</dbReference>
<dbReference type="EMBL" id="JAAXPR010000003">
    <property type="protein sequence ID" value="NKZ19795.1"/>
    <property type="molecule type" value="Genomic_DNA"/>
</dbReference>
<proteinExistence type="predicted"/>
<evidence type="ECO:0000313" key="2">
    <source>
        <dbReference type="EMBL" id="NKZ19795.1"/>
    </source>
</evidence>
<dbReference type="InterPro" id="IPR001345">
    <property type="entry name" value="PG/BPGM_mutase_AS"/>
</dbReference>
<dbReference type="Gene3D" id="3.40.50.1240">
    <property type="entry name" value="Phosphoglycerate mutase-like"/>
    <property type="match status" value="1"/>
</dbReference>
<dbReference type="InterPro" id="IPR050275">
    <property type="entry name" value="PGM_Phosphatase"/>
</dbReference>